<dbReference type="GO" id="GO:0008883">
    <property type="term" value="F:glutamyl-tRNA reductase activity"/>
    <property type="evidence" value="ECO:0007669"/>
    <property type="project" value="UniProtKB-UniRule"/>
</dbReference>
<feature type="domain" description="Tetrapyrrole biosynthesis glutamyl-tRNA reductase dimerisation" evidence="15">
    <location>
        <begin position="318"/>
        <end position="415"/>
    </location>
</feature>
<evidence type="ECO:0000259" key="16">
    <source>
        <dbReference type="Pfam" id="PF01488"/>
    </source>
</evidence>
<dbReference type="GO" id="GO:0050661">
    <property type="term" value="F:NADP binding"/>
    <property type="evidence" value="ECO:0007669"/>
    <property type="project" value="InterPro"/>
</dbReference>
<dbReference type="Pfam" id="PF01488">
    <property type="entry name" value="Shikimate_DH"/>
    <property type="match status" value="1"/>
</dbReference>
<dbReference type="Pfam" id="PF00745">
    <property type="entry name" value="GlutR_dimer"/>
    <property type="match status" value="1"/>
</dbReference>
<dbReference type="InterPro" id="IPR036291">
    <property type="entry name" value="NAD(P)-bd_dom_sf"/>
</dbReference>
<feature type="binding site" evidence="9 12">
    <location>
        <begin position="187"/>
        <end position="192"/>
    </location>
    <ligand>
        <name>NADP(+)</name>
        <dbReference type="ChEBI" id="CHEBI:58349"/>
    </ligand>
</feature>
<feature type="binding site" evidence="9 11">
    <location>
        <position position="107"/>
    </location>
    <ligand>
        <name>substrate</name>
    </ligand>
</feature>
<dbReference type="HAMAP" id="MF_00087">
    <property type="entry name" value="Glu_tRNA_reductase"/>
    <property type="match status" value="1"/>
</dbReference>
<comment type="pathway">
    <text evidence="1 9 14">Porphyrin-containing compound metabolism; protoporphyrin-IX biosynthesis; 5-aminolevulinate from L-glutamyl-tRNA(Glu): step 1/2.</text>
</comment>
<dbReference type="Proteomes" id="UP000238196">
    <property type="component" value="Unassembled WGS sequence"/>
</dbReference>
<dbReference type="FunFam" id="3.30.460.30:FF:000001">
    <property type="entry name" value="Glutamyl-tRNA reductase"/>
    <property type="match status" value="1"/>
</dbReference>
<feature type="active site" description="Nucleophile" evidence="9 10">
    <location>
        <position position="50"/>
    </location>
</feature>
<dbReference type="OrthoDB" id="110209at2"/>
<dbReference type="InterPro" id="IPR015896">
    <property type="entry name" value="4pyrrol_synth_GluRdtase_dimer"/>
</dbReference>
<feature type="binding site" evidence="9 11">
    <location>
        <begin position="49"/>
        <end position="52"/>
    </location>
    <ligand>
        <name>substrate</name>
    </ligand>
</feature>
<sequence>MALLALGINHKTAPVDVREKLAFSPDELDEALVRARKDGALSEVAILSTCNRTEVYGVAPLHEGRTVLEWLARYHDVSVDQLMKNAYIHWDREAVRHMMRVACGLDSLILGEPQILGQLKDAFSAAQRTGCLGAQMNRWFQHSFNMAKQVRTQTDIGKNPVSVAYAAVSLAQRIFADLADTRALLIGAGETIELVGRHLREAGVTQLTVANRTLSRGQALAAELDGRAIPLAELAEYLHEADIVIASTASPLPVLGKGAVERALKKRRYNPMFMVDIAVPRDIEPEVGELEDVYLYTVDDLQQVIDEGVKARQNAAEEAELLIAQGIEHFIEQLRARDAVQTLMDIRQQAEVVRDQEIEKALRQLQRGHNAEDVLRHLARGLTNKLIHTPSVELKKASAEGRTDLLVQARRLYGLSNSQADD</sequence>
<evidence type="ECO:0000313" key="19">
    <source>
        <dbReference type="Proteomes" id="UP000238196"/>
    </source>
</evidence>
<evidence type="ECO:0000256" key="10">
    <source>
        <dbReference type="PIRSR" id="PIRSR000445-1"/>
    </source>
</evidence>
<evidence type="ECO:0000256" key="1">
    <source>
        <dbReference type="ARBA" id="ARBA00005059"/>
    </source>
</evidence>
<organism evidence="18 19">
    <name type="scientific">Proteobacteria bacterium 228</name>
    <dbReference type="NCBI Taxonomy" id="2083153"/>
    <lineage>
        <taxon>Bacteria</taxon>
        <taxon>Pseudomonadati</taxon>
        <taxon>Pseudomonadota</taxon>
    </lineage>
</organism>
<dbReference type="FunFam" id="3.40.50.720:FF:000031">
    <property type="entry name" value="Glutamyl-tRNA reductase"/>
    <property type="match status" value="1"/>
</dbReference>
<dbReference type="NCBIfam" id="TIGR01035">
    <property type="entry name" value="hemA"/>
    <property type="match status" value="1"/>
</dbReference>
<evidence type="ECO:0000259" key="17">
    <source>
        <dbReference type="Pfam" id="PF05201"/>
    </source>
</evidence>
<dbReference type="PROSITE" id="PS00747">
    <property type="entry name" value="GLUTR"/>
    <property type="match status" value="1"/>
</dbReference>
<dbReference type="AlphaFoldDB" id="A0A2S5KJY9"/>
<dbReference type="InterPro" id="IPR036343">
    <property type="entry name" value="GluRdtase_N_sf"/>
</dbReference>
<feature type="domain" description="Quinate/shikimate 5-dehydrogenase/glutamyl-tRNA reductase" evidence="16">
    <location>
        <begin position="170"/>
        <end position="304"/>
    </location>
</feature>
<dbReference type="PIRSF" id="PIRSF000445">
    <property type="entry name" value="4pyrrol_synth_GluRdtase"/>
    <property type="match status" value="1"/>
</dbReference>
<feature type="binding site" evidence="9 11">
    <location>
        <position position="118"/>
    </location>
    <ligand>
        <name>substrate</name>
    </ligand>
</feature>
<keyword evidence="5 9" id="KW-0560">Oxidoreductase</keyword>
<evidence type="ECO:0000256" key="3">
    <source>
        <dbReference type="ARBA" id="ARBA00012970"/>
    </source>
</evidence>
<evidence type="ECO:0000256" key="7">
    <source>
        <dbReference type="ARBA" id="ARBA00047464"/>
    </source>
</evidence>
<dbReference type="InterPro" id="IPR036453">
    <property type="entry name" value="GluRdtase_dimer_dom_sf"/>
</dbReference>
<dbReference type="GO" id="GO:0019353">
    <property type="term" value="P:protoporphyrinogen IX biosynthetic process from glutamate"/>
    <property type="evidence" value="ECO:0007669"/>
    <property type="project" value="TreeGrafter"/>
</dbReference>
<reference evidence="18 19" key="1">
    <citation type="submission" date="2018-02" db="EMBL/GenBank/DDBJ databases">
        <title>novel marine gammaproteobacteria from coastal saline agro ecosystem.</title>
        <authorList>
            <person name="Krishnan R."/>
            <person name="Ramesh Kumar N."/>
        </authorList>
    </citation>
    <scope>NUCLEOTIDE SEQUENCE [LARGE SCALE GENOMIC DNA]</scope>
    <source>
        <strain evidence="18 19">228</strain>
    </source>
</reference>
<comment type="subunit">
    <text evidence="9">Homodimer.</text>
</comment>
<evidence type="ECO:0000256" key="8">
    <source>
        <dbReference type="ARBA" id="ARBA00068659"/>
    </source>
</evidence>
<comment type="similarity">
    <text evidence="2 9 14">Belongs to the glutamyl-tRNA reductase family.</text>
</comment>
<dbReference type="SUPFAM" id="SSF51735">
    <property type="entry name" value="NAD(P)-binding Rossmann-fold domains"/>
    <property type="match status" value="1"/>
</dbReference>
<evidence type="ECO:0000256" key="11">
    <source>
        <dbReference type="PIRSR" id="PIRSR000445-2"/>
    </source>
</evidence>
<dbReference type="InterPro" id="IPR015895">
    <property type="entry name" value="4pyrrol_synth_GluRdtase_N"/>
</dbReference>
<comment type="domain">
    <text evidence="9">Possesses an unusual extended V-shaped dimeric structure with each monomer consisting of three distinct domains arranged along a curved 'spinal' alpha-helix. The N-terminal catalytic domain specifically recognizes the glutamate moiety of the substrate. The second domain is the NADPH-binding domain, and the third C-terminal domain is responsible for dimerization.</text>
</comment>
<dbReference type="CDD" id="cd05213">
    <property type="entry name" value="NAD_bind_Glutamyl_tRNA_reduct"/>
    <property type="match status" value="1"/>
</dbReference>
<feature type="site" description="Important for activity" evidence="9 13">
    <location>
        <position position="97"/>
    </location>
</feature>
<dbReference type="InterPro" id="IPR006151">
    <property type="entry name" value="Shikm_DH/Glu-tRNA_Rdtase"/>
</dbReference>
<protein>
    <recommendedName>
        <fullName evidence="8 9">Glutamyl-tRNA reductase</fullName>
        <shortName evidence="9">GluTR</shortName>
        <ecNumber evidence="3 9">1.2.1.70</ecNumber>
    </recommendedName>
</protein>
<dbReference type="SUPFAM" id="SSF69742">
    <property type="entry name" value="Glutamyl tRNA-reductase catalytic, N-terminal domain"/>
    <property type="match status" value="1"/>
</dbReference>
<gene>
    <name evidence="9" type="primary">hemA</name>
    <name evidence="18" type="ORF">C4K68_23430</name>
</gene>
<evidence type="ECO:0000259" key="15">
    <source>
        <dbReference type="Pfam" id="PF00745"/>
    </source>
</evidence>
<evidence type="ECO:0000256" key="9">
    <source>
        <dbReference type="HAMAP-Rule" id="MF_00087"/>
    </source>
</evidence>
<comment type="catalytic activity">
    <reaction evidence="7 9 14">
        <text>(S)-4-amino-5-oxopentanoate + tRNA(Glu) + NADP(+) = L-glutamyl-tRNA(Glu) + NADPH + H(+)</text>
        <dbReference type="Rhea" id="RHEA:12344"/>
        <dbReference type="Rhea" id="RHEA-COMP:9663"/>
        <dbReference type="Rhea" id="RHEA-COMP:9680"/>
        <dbReference type="ChEBI" id="CHEBI:15378"/>
        <dbReference type="ChEBI" id="CHEBI:57501"/>
        <dbReference type="ChEBI" id="CHEBI:57783"/>
        <dbReference type="ChEBI" id="CHEBI:58349"/>
        <dbReference type="ChEBI" id="CHEBI:78442"/>
        <dbReference type="ChEBI" id="CHEBI:78520"/>
        <dbReference type="EC" id="1.2.1.70"/>
    </reaction>
</comment>
<evidence type="ECO:0000313" key="18">
    <source>
        <dbReference type="EMBL" id="PPC74933.1"/>
    </source>
</evidence>
<dbReference type="PANTHER" id="PTHR43013:SF1">
    <property type="entry name" value="GLUTAMYL-TRNA REDUCTASE"/>
    <property type="match status" value="1"/>
</dbReference>
<evidence type="ECO:0000256" key="4">
    <source>
        <dbReference type="ARBA" id="ARBA00022857"/>
    </source>
</evidence>
<evidence type="ECO:0000256" key="6">
    <source>
        <dbReference type="ARBA" id="ARBA00023244"/>
    </source>
</evidence>
<evidence type="ECO:0000256" key="13">
    <source>
        <dbReference type="PIRSR" id="PIRSR000445-4"/>
    </source>
</evidence>
<dbReference type="InterPro" id="IPR018214">
    <property type="entry name" value="GluRdtase_CS"/>
</dbReference>
<comment type="caution">
    <text evidence="18">The sequence shown here is derived from an EMBL/GenBank/DDBJ whole genome shotgun (WGS) entry which is preliminary data.</text>
</comment>
<dbReference type="Pfam" id="PF05201">
    <property type="entry name" value="GlutR_N"/>
    <property type="match status" value="1"/>
</dbReference>
<evidence type="ECO:0000256" key="2">
    <source>
        <dbReference type="ARBA" id="ARBA00005916"/>
    </source>
</evidence>
<dbReference type="EMBL" id="PRLP01000122">
    <property type="protein sequence ID" value="PPC74933.1"/>
    <property type="molecule type" value="Genomic_DNA"/>
</dbReference>
<proteinExistence type="inferred from homology"/>
<evidence type="ECO:0000256" key="12">
    <source>
        <dbReference type="PIRSR" id="PIRSR000445-3"/>
    </source>
</evidence>
<evidence type="ECO:0000256" key="14">
    <source>
        <dbReference type="RuleBase" id="RU000584"/>
    </source>
</evidence>
<comment type="function">
    <text evidence="9">Catalyzes the NADPH-dependent reduction of glutamyl-tRNA(Glu) to glutamate 1-semialdehyde (GSA).</text>
</comment>
<dbReference type="Gene3D" id="3.30.460.30">
    <property type="entry name" value="Glutamyl-tRNA reductase, N-terminal domain"/>
    <property type="match status" value="1"/>
</dbReference>
<accession>A0A2S5KJY9</accession>
<dbReference type="PANTHER" id="PTHR43013">
    <property type="entry name" value="GLUTAMYL-TRNA REDUCTASE"/>
    <property type="match status" value="1"/>
</dbReference>
<keyword evidence="6 9" id="KW-0627">Porphyrin biosynthesis</keyword>
<feature type="domain" description="Glutamyl-tRNA reductase N-terminal" evidence="17">
    <location>
        <begin position="6"/>
        <end position="154"/>
    </location>
</feature>
<dbReference type="EC" id="1.2.1.70" evidence="3 9"/>
<evidence type="ECO:0000256" key="5">
    <source>
        <dbReference type="ARBA" id="ARBA00023002"/>
    </source>
</evidence>
<dbReference type="InterPro" id="IPR000343">
    <property type="entry name" value="4pyrrol_synth_GluRdtase"/>
</dbReference>
<dbReference type="UniPathway" id="UPA00251">
    <property type="reaction ID" value="UER00316"/>
</dbReference>
<keyword evidence="4 9" id="KW-0521">NADP</keyword>
<dbReference type="Gene3D" id="3.40.50.720">
    <property type="entry name" value="NAD(P)-binding Rossmann-like Domain"/>
    <property type="match status" value="1"/>
</dbReference>
<name>A0A2S5KJY9_9PROT</name>
<comment type="miscellaneous">
    <text evidence="9">During catalysis, the active site Cys acts as a nucleophile attacking the alpha-carbonyl group of tRNA-bound glutamate with the formation of a thioester intermediate between enzyme and glutamate, and the concomitant release of tRNA(Glu). The thioester intermediate is finally reduced by direct hydride transfer from NADPH, to form the product GSA.</text>
</comment>
<feature type="binding site" evidence="9 11">
    <location>
        <begin position="112"/>
        <end position="114"/>
    </location>
    <ligand>
        <name>substrate</name>
    </ligand>
</feature>
<dbReference type="SUPFAM" id="SSF69075">
    <property type="entry name" value="Glutamyl tRNA-reductase dimerization domain"/>
    <property type="match status" value="1"/>
</dbReference>